<comment type="caution">
    <text evidence="9">The sequence shown here is derived from an EMBL/GenBank/DDBJ whole genome shotgun (WGS) entry which is preliminary data.</text>
</comment>
<dbReference type="InterPro" id="IPR051310">
    <property type="entry name" value="MCP_chemotaxis"/>
</dbReference>
<dbReference type="EMBL" id="JACJUU010000005">
    <property type="protein sequence ID" value="MBC2769900.1"/>
    <property type="molecule type" value="Genomic_DNA"/>
</dbReference>
<keyword evidence="6" id="KW-0812">Transmembrane</keyword>
<feature type="region of interest" description="Disordered" evidence="5">
    <location>
        <begin position="516"/>
        <end position="540"/>
    </location>
</feature>
<dbReference type="SUPFAM" id="SSF58104">
    <property type="entry name" value="Methyl-accepting chemotaxis protein (MCP) signaling domain"/>
    <property type="match status" value="1"/>
</dbReference>
<evidence type="ECO:0000256" key="6">
    <source>
        <dbReference type="SAM" id="Phobius"/>
    </source>
</evidence>
<dbReference type="CDD" id="cd11386">
    <property type="entry name" value="MCP_signal"/>
    <property type="match status" value="1"/>
</dbReference>
<feature type="transmembrane region" description="Helical" evidence="6">
    <location>
        <begin position="185"/>
        <end position="208"/>
    </location>
</feature>
<keyword evidence="6" id="KW-1133">Transmembrane helix</keyword>
<accession>A0A842HRB3</accession>
<keyword evidence="10" id="KW-1185">Reference proteome</keyword>
<feature type="domain" description="Methyl-accepting transducer" evidence="7">
    <location>
        <begin position="267"/>
        <end position="496"/>
    </location>
</feature>
<organism evidence="9 10">
    <name type="scientific">Pusillimonas minor</name>
    <dbReference type="NCBI Taxonomy" id="2697024"/>
    <lineage>
        <taxon>Bacteria</taxon>
        <taxon>Pseudomonadati</taxon>
        <taxon>Pseudomonadota</taxon>
        <taxon>Betaproteobacteria</taxon>
        <taxon>Burkholderiales</taxon>
        <taxon>Alcaligenaceae</taxon>
        <taxon>Pusillimonas</taxon>
    </lineage>
</organism>
<comment type="similarity">
    <text evidence="3">Belongs to the methyl-accepting chemotaxis (MCP) protein family.</text>
</comment>
<name>A0A842HRB3_9BURK</name>
<proteinExistence type="inferred from homology"/>
<dbReference type="InterPro" id="IPR024478">
    <property type="entry name" value="HlyB_4HB_MCP"/>
</dbReference>
<evidence type="ECO:0000313" key="10">
    <source>
        <dbReference type="Proteomes" id="UP000545386"/>
    </source>
</evidence>
<evidence type="ECO:0000259" key="7">
    <source>
        <dbReference type="PROSITE" id="PS50111"/>
    </source>
</evidence>
<dbReference type="GO" id="GO:0004888">
    <property type="term" value="F:transmembrane signaling receptor activity"/>
    <property type="evidence" value="ECO:0007669"/>
    <property type="project" value="InterPro"/>
</dbReference>
<dbReference type="InterPro" id="IPR004089">
    <property type="entry name" value="MCPsignal_dom"/>
</dbReference>
<dbReference type="PROSITE" id="PS50111">
    <property type="entry name" value="CHEMOTAXIS_TRANSDUC_2"/>
    <property type="match status" value="1"/>
</dbReference>
<dbReference type="SMART" id="SM00283">
    <property type="entry name" value="MA"/>
    <property type="match status" value="1"/>
</dbReference>
<dbReference type="RefSeq" id="WP_185779617.1">
    <property type="nucleotide sequence ID" value="NZ_JACJUU010000005.1"/>
</dbReference>
<evidence type="ECO:0000256" key="5">
    <source>
        <dbReference type="SAM" id="MobiDB-lite"/>
    </source>
</evidence>
<feature type="domain" description="HAMP" evidence="8">
    <location>
        <begin position="210"/>
        <end position="262"/>
    </location>
</feature>
<dbReference type="Proteomes" id="UP000545386">
    <property type="component" value="Unassembled WGS sequence"/>
</dbReference>
<dbReference type="FunFam" id="1.10.287.950:FF:000001">
    <property type="entry name" value="Methyl-accepting chemotaxis sensory transducer"/>
    <property type="match status" value="1"/>
</dbReference>
<dbReference type="GO" id="GO:0007165">
    <property type="term" value="P:signal transduction"/>
    <property type="evidence" value="ECO:0007669"/>
    <property type="project" value="UniProtKB-KW"/>
</dbReference>
<dbReference type="GO" id="GO:0005886">
    <property type="term" value="C:plasma membrane"/>
    <property type="evidence" value="ECO:0007669"/>
    <property type="project" value="TreeGrafter"/>
</dbReference>
<reference evidence="9 10" key="1">
    <citation type="submission" date="2020-08" db="EMBL/GenBank/DDBJ databases">
        <title>Paraeoetvoesia sp. YC-7-48 draft genome sequence.</title>
        <authorList>
            <person name="Yao L."/>
        </authorList>
    </citation>
    <scope>NUCLEOTIDE SEQUENCE [LARGE SCALE GENOMIC DNA]</scope>
    <source>
        <strain evidence="10">YC-7-48</strain>
    </source>
</reference>
<dbReference type="Pfam" id="PF12729">
    <property type="entry name" value="4HB_MCP_1"/>
    <property type="match status" value="1"/>
</dbReference>
<dbReference type="InterPro" id="IPR004090">
    <property type="entry name" value="Chemotax_Me-accpt_rcpt"/>
</dbReference>
<dbReference type="InterPro" id="IPR047347">
    <property type="entry name" value="YvaQ-like_sensor"/>
</dbReference>
<dbReference type="Pfam" id="PF00015">
    <property type="entry name" value="MCPsignal"/>
    <property type="match status" value="1"/>
</dbReference>
<evidence type="ECO:0000256" key="1">
    <source>
        <dbReference type="ARBA" id="ARBA00004370"/>
    </source>
</evidence>
<keyword evidence="4" id="KW-0807">Transducer</keyword>
<dbReference type="Gene3D" id="1.10.287.950">
    <property type="entry name" value="Methyl-accepting chemotaxis protein"/>
    <property type="match status" value="1"/>
</dbReference>
<dbReference type="PANTHER" id="PTHR43531:SF14">
    <property type="entry name" value="METHYL-ACCEPTING CHEMOTAXIS PROTEIN I-RELATED"/>
    <property type="match status" value="1"/>
</dbReference>
<dbReference type="AlphaFoldDB" id="A0A842HRB3"/>
<dbReference type="Pfam" id="PF00672">
    <property type="entry name" value="HAMP"/>
    <property type="match status" value="1"/>
</dbReference>
<gene>
    <name evidence="9" type="ORF">GTU67_08245</name>
</gene>
<dbReference type="CDD" id="cd06225">
    <property type="entry name" value="HAMP"/>
    <property type="match status" value="1"/>
</dbReference>
<dbReference type="PROSITE" id="PS50885">
    <property type="entry name" value="HAMP"/>
    <property type="match status" value="1"/>
</dbReference>
<comment type="subcellular location">
    <subcellularLocation>
        <location evidence="1">Membrane</location>
    </subcellularLocation>
</comment>
<keyword evidence="2" id="KW-0488">Methylation</keyword>
<keyword evidence="6" id="KW-0472">Membrane</keyword>
<dbReference type="CDD" id="cd19411">
    <property type="entry name" value="MCP2201-like_sensor"/>
    <property type="match status" value="1"/>
</dbReference>
<sequence>MNNLKIGTRLIVSFAIMLLFIALLAGIGIWRVQGSDAMASDLTETRLASERMINEWSKLTALNATRTIANARLTDADTIKYFEDQMKVTSAEISKIQSALKEKLTNPEALRLYDVIQQRRSEYVGKRNDALEQRRQGNLQAAQNFYDNELEGLLDRYNGSISDLLKFQQNLINTNATALHANNTVALNLLVGLTAVSLLIGLLLAISITRSITRPLTNAVNFAEKVSNRDLTSRINVKGSDELATLMAALQRMNANLLNVVREVKDGADSIATAAGQIAAGNMDLSSRTEQQASSLAETAATMEELTTTVKQNADNARQANGLAESAASVATKSGQVVAQVVDTMGAINESSKQVVDIISVIDSIAFQTNILALNAAVEAARAGEQGKGFAVVASEVRSLAQRSAQAAKEIKDLIDKSVSITETGNRLVAEAGTTMQETVASIKRVTDIMGEITAASQEQSIGIDQVNQAVSQMDQVTQQNAALVQEASAASDSLQDQAGTLAKLVSTFRVDSNNREIDVTPRGTSPEAPAIGGSRQLLA</sequence>
<feature type="transmembrane region" description="Helical" evidence="6">
    <location>
        <begin position="6"/>
        <end position="30"/>
    </location>
</feature>
<dbReference type="PANTHER" id="PTHR43531">
    <property type="entry name" value="PROTEIN ICFG"/>
    <property type="match status" value="1"/>
</dbReference>
<dbReference type="PRINTS" id="PR00260">
    <property type="entry name" value="CHEMTRNSDUCR"/>
</dbReference>
<protein>
    <submittedName>
        <fullName evidence="9">MCP four helix bundle domain-containing protein</fullName>
    </submittedName>
</protein>
<dbReference type="GO" id="GO:0006935">
    <property type="term" value="P:chemotaxis"/>
    <property type="evidence" value="ECO:0007669"/>
    <property type="project" value="InterPro"/>
</dbReference>
<dbReference type="SMART" id="SM00304">
    <property type="entry name" value="HAMP"/>
    <property type="match status" value="1"/>
</dbReference>
<evidence type="ECO:0000256" key="2">
    <source>
        <dbReference type="ARBA" id="ARBA00022481"/>
    </source>
</evidence>
<evidence type="ECO:0000313" key="9">
    <source>
        <dbReference type="EMBL" id="MBC2769900.1"/>
    </source>
</evidence>
<evidence type="ECO:0000256" key="3">
    <source>
        <dbReference type="ARBA" id="ARBA00029447"/>
    </source>
</evidence>
<evidence type="ECO:0000256" key="4">
    <source>
        <dbReference type="PROSITE-ProRule" id="PRU00284"/>
    </source>
</evidence>
<evidence type="ECO:0000259" key="8">
    <source>
        <dbReference type="PROSITE" id="PS50885"/>
    </source>
</evidence>
<dbReference type="InterPro" id="IPR003660">
    <property type="entry name" value="HAMP_dom"/>
</dbReference>